<feature type="transmembrane region" description="Helical" evidence="6">
    <location>
        <begin position="141"/>
        <end position="167"/>
    </location>
</feature>
<protein>
    <submittedName>
        <fullName evidence="7">AI-2E family transporter</fullName>
    </submittedName>
</protein>
<comment type="caution">
    <text evidence="7">The sequence shown here is derived from an EMBL/GenBank/DDBJ whole genome shotgun (WGS) entry which is preliminary data.</text>
</comment>
<gene>
    <name evidence="7" type="ORF">ENI13_00990</name>
</gene>
<evidence type="ECO:0000256" key="1">
    <source>
        <dbReference type="ARBA" id="ARBA00004141"/>
    </source>
</evidence>
<feature type="transmembrane region" description="Helical" evidence="6">
    <location>
        <begin position="12"/>
        <end position="30"/>
    </location>
</feature>
<dbReference type="InterPro" id="IPR002549">
    <property type="entry name" value="AI-2E-like"/>
</dbReference>
<feature type="transmembrane region" description="Helical" evidence="6">
    <location>
        <begin position="203"/>
        <end position="224"/>
    </location>
</feature>
<dbReference type="GO" id="GO:0055085">
    <property type="term" value="P:transmembrane transport"/>
    <property type="evidence" value="ECO:0007669"/>
    <property type="project" value="TreeGrafter"/>
</dbReference>
<accession>A0A7C1SPS6</accession>
<comment type="similarity">
    <text evidence="2">Belongs to the autoinducer-2 exporter (AI-2E) (TC 2.A.86) family.</text>
</comment>
<sequence length="347" mass="38445">MAYIANKGTLDITWSTILKISIAGLALYVIFLVKDILIWVLFGFIISILFDPLIDLLQRFRIPRVVGVIGVYLFIFGFIALSIFATAPFFFNEIDRFSQLIPQYFNTVASPLEGLGIEAFSDAQTFLNTIGQNIEGLGSSVFSALFAIFGGLFSTVFVISIAIFLSIEEKWMERSIRLLFPKRQEALALNVWERSQRKVSGWFLARVLSSLFVGVATYFALLVLNVEYLVSLAMFSGVLNFIPIVGPLFAGALIILVVSLDSVLRAVFVAISFILIQQIEGNILTPILTKRFIGLPPAIVLISLAIGGQLWGIIGAILAVPLAGIFFEFLRDFLEKRKAEKEKAVVL</sequence>
<feature type="transmembrane region" description="Helical" evidence="6">
    <location>
        <begin position="299"/>
        <end position="327"/>
    </location>
</feature>
<evidence type="ECO:0000256" key="4">
    <source>
        <dbReference type="ARBA" id="ARBA00022989"/>
    </source>
</evidence>
<keyword evidence="3 6" id="KW-0812">Transmembrane</keyword>
<dbReference type="PANTHER" id="PTHR21716">
    <property type="entry name" value="TRANSMEMBRANE PROTEIN"/>
    <property type="match status" value="1"/>
</dbReference>
<keyword evidence="5 6" id="KW-0472">Membrane</keyword>
<dbReference type="EMBL" id="DRHL01000055">
    <property type="protein sequence ID" value="HEB13535.1"/>
    <property type="molecule type" value="Genomic_DNA"/>
</dbReference>
<dbReference type="Pfam" id="PF01594">
    <property type="entry name" value="AI-2E_transport"/>
    <property type="match status" value="1"/>
</dbReference>
<reference evidence="7" key="1">
    <citation type="journal article" date="2020" name="mSystems">
        <title>Genome- and Community-Level Interaction Insights into Carbon Utilization and Element Cycling Functions of Hydrothermarchaeota in Hydrothermal Sediment.</title>
        <authorList>
            <person name="Zhou Z."/>
            <person name="Liu Y."/>
            <person name="Xu W."/>
            <person name="Pan J."/>
            <person name="Luo Z.H."/>
            <person name="Li M."/>
        </authorList>
    </citation>
    <scope>NUCLEOTIDE SEQUENCE [LARGE SCALE GENOMIC DNA]</scope>
    <source>
        <strain evidence="7">HyVt-369</strain>
    </source>
</reference>
<evidence type="ECO:0000313" key="7">
    <source>
        <dbReference type="EMBL" id="HEB13535.1"/>
    </source>
</evidence>
<evidence type="ECO:0000256" key="2">
    <source>
        <dbReference type="ARBA" id="ARBA00009773"/>
    </source>
</evidence>
<evidence type="ECO:0000256" key="5">
    <source>
        <dbReference type="ARBA" id="ARBA00023136"/>
    </source>
</evidence>
<proteinExistence type="inferred from homology"/>
<dbReference type="Proteomes" id="UP000885695">
    <property type="component" value="Unassembled WGS sequence"/>
</dbReference>
<evidence type="ECO:0000256" key="3">
    <source>
        <dbReference type="ARBA" id="ARBA00022692"/>
    </source>
</evidence>
<dbReference type="PANTHER" id="PTHR21716:SF62">
    <property type="entry name" value="TRANSPORT PROTEIN YDBI-RELATED"/>
    <property type="match status" value="1"/>
</dbReference>
<name>A0A7C1SPS6_UNCC3</name>
<feature type="transmembrane region" description="Helical" evidence="6">
    <location>
        <begin position="36"/>
        <end position="54"/>
    </location>
</feature>
<dbReference type="GO" id="GO:0016020">
    <property type="term" value="C:membrane"/>
    <property type="evidence" value="ECO:0007669"/>
    <property type="project" value="UniProtKB-SubCell"/>
</dbReference>
<comment type="subcellular location">
    <subcellularLocation>
        <location evidence="1">Membrane</location>
        <topology evidence="1">Multi-pass membrane protein</topology>
    </subcellularLocation>
</comment>
<organism evidence="7">
    <name type="scientific">candidate division CPR3 bacterium</name>
    <dbReference type="NCBI Taxonomy" id="2268181"/>
    <lineage>
        <taxon>Bacteria</taxon>
        <taxon>Bacteria division CPR3</taxon>
    </lineage>
</organism>
<feature type="transmembrane region" description="Helical" evidence="6">
    <location>
        <begin position="230"/>
        <end position="256"/>
    </location>
</feature>
<evidence type="ECO:0000256" key="6">
    <source>
        <dbReference type="SAM" id="Phobius"/>
    </source>
</evidence>
<feature type="transmembrane region" description="Helical" evidence="6">
    <location>
        <begin position="263"/>
        <end position="279"/>
    </location>
</feature>
<dbReference type="AlphaFoldDB" id="A0A7C1SPS6"/>
<feature type="transmembrane region" description="Helical" evidence="6">
    <location>
        <begin position="66"/>
        <end position="91"/>
    </location>
</feature>
<keyword evidence="4 6" id="KW-1133">Transmembrane helix</keyword>